<dbReference type="OrthoDB" id="273126at2759"/>
<accession>A0A1X0P8C5</accession>
<dbReference type="AlphaFoldDB" id="A0A1X0P8C5"/>
<comment type="caution">
    <text evidence="2">The sequence shown here is derived from an EMBL/GenBank/DDBJ whole genome shotgun (WGS) entry which is preliminary data.</text>
</comment>
<proteinExistence type="predicted"/>
<evidence type="ECO:0000313" key="3">
    <source>
        <dbReference type="Proteomes" id="UP000192257"/>
    </source>
</evidence>
<gene>
    <name evidence="2" type="ORF">TM35_000034330</name>
</gene>
<evidence type="ECO:0000313" key="2">
    <source>
        <dbReference type="EMBL" id="ORC92680.1"/>
    </source>
</evidence>
<dbReference type="GeneID" id="39981980"/>
<feature type="region of interest" description="Disordered" evidence="1">
    <location>
        <begin position="57"/>
        <end position="79"/>
    </location>
</feature>
<keyword evidence="3" id="KW-1185">Reference proteome</keyword>
<name>A0A1X0P8C5_9TRYP</name>
<evidence type="ECO:0000256" key="1">
    <source>
        <dbReference type="SAM" id="MobiDB-lite"/>
    </source>
</evidence>
<reference evidence="2 3" key="1">
    <citation type="submission" date="2017-03" db="EMBL/GenBank/DDBJ databases">
        <title>An alternative strategy for trypanosome survival in the mammalian bloodstream revealed through genome and transcriptome analysis of the ubiquitous bovine parasite Trypanosoma (Megatrypanum) theileri.</title>
        <authorList>
            <person name="Kelly S."/>
            <person name="Ivens A."/>
            <person name="Mott A."/>
            <person name="O'Neill E."/>
            <person name="Emms D."/>
            <person name="Macleod O."/>
            <person name="Voorheis P."/>
            <person name="Matthews J."/>
            <person name="Matthews K."/>
            <person name="Carrington M."/>
        </authorList>
    </citation>
    <scope>NUCLEOTIDE SEQUENCE [LARGE SCALE GENOMIC DNA]</scope>
    <source>
        <strain evidence="2">Edinburgh</strain>
    </source>
</reference>
<feature type="compositionally biased region" description="Basic and acidic residues" evidence="1">
    <location>
        <begin position="59"/>
        <end position="77"/>
    </location>
</feature>
<dbReference type="VEuPathDB" id="TriTrypDB:TM35_000034330"/>
<dbReference type="RefSeq" id="XP_028886746.1">
    <property type="nucleotide sequence ID" value="XM_029022200.1"/>
</dbReference>
<dbReference type="EMBL" id="NBCO01000003">
    <property type="protein sequence ID" value="ORC92680.1"/>
    <property type="molecule type" value="Genomic_DNA"/>
</dbReference>
<sequence>MSSCDNPREYLAALVIEIAKVMENVTYRRYMEPRLSTREKAQLWALRSQALFGDAPDDYEVKEKQENRKNSETEKSTSKRISSVTGFSLPLPPTHWYQFSARFYFAAWKALRGTMTPQVAAETFCTEFFYLLKLHSVPAMLPLMESALNTARAKATAIINHTNTTSTSSTSPVAEGGIVDSDHRIRELKVCNDGFHVRGCFEDPVVIAFIWLCRAHCIPCEVVFEPLPVKSSLGEENLFLVKSLKYGTIVTEPLAAFFLCVKLYLPHSDHWLGVLPLSQTNTSSSSSYADHAIERSTWMEYMQHILTDLRIPLLQYMREVLWQQKLNEKSKGLKLSPRRTGRGSQLEMKRTSFDLLRSRDDISRTVMSSIIRFENFAIHYYKKRSKCTISVAELCVAAYGYIFCTNPLSSPLFPLAVVIPSVSKQIGMNIDSKLTQRGSLLTGALSVEPMRMSPLNTTALLNGIPKKYQEIATQILHGANATQTAAPMTFRINEENTGIENMNKKKVSPFGIKFLHVDSAWSGVAAGTSQAAVEVIDCLIQTNCSPMRHRFAQILSYAWRTANEQCIGFPFLVLDKEQQAFLAPSNVESSAFARERASWNEESIVKMARVYWSKLRTAFGMPSSSSSSSEQRVYSGLMSRL</sequence>
<organism evidence="2 3">
    <name type="scientific">Trypanosoma theileri</name>
    <dbReference type="NCBI Taxonomy" id="67003"/>
    <lineage>
        <taxon>Eukaryota</taxon>
        <taxon>Discoba</taxon>
        <taxon>Euglenozoa</taxon>
        <taxon>Kinetoplastea</taxon>
        <taxon>Metakinetoplastina</taxon>
        <taxon>Trypanosomatida</taxon>
        <taxon>Trypanosomatidae</taxon>
        <taxon>Trypanosoma</taxon>
    </lineage>
</organism>
<protein>
    <submittedName>
        <fullName evidence="2">Uncharacterized protein</fullName>
    </submittedName>
</protein>
<dbReference type="Proteomes" id="UP000192257">
    <property type="component" value="Unassembled WGS sequence"/>
</dbReference>